<keyword evidence="1" id="KW-1133">Transmembrane helix</keyword>
<sequence>MNAEQFETWALRIGLTLLISFMAFIIYDLGRRSNAGKFGQFILFIGLFVGVAGFLIKLVLEQFLSDVI</sequence>
<gene>
    <name evidence="2" type="ORF">ACFOMG_09690</name>
</gene>
<proteinExistence type="predicted"/>
<keyword evidence="1" id="KW-0472">Membrane</keyword>
<name>A0ABV7VUK0_9GAMM</name>
<evidence type="ECO:0000313" key="3">
    <source>
        <dbReference type="Proteomes" id="UP001595722"/>
    </source>
</evidence>
<feature type="transmembrane region" description="Helical" evidence="1">
    <location>
        <begin position="41"/>
        <end position="60"/>
    </location>
</feature>
<evidence type="ECO:0000313" key="2">
    <source>
        <dbReference type="EMBL" id="MFC3680367.1"/>
    </source>
</evidence>
<keyword evidence="3" id="KW-1185">Reference proteome</keyword>
<keyword evidence="1" id="KW-0812">Transmembrane</keyword>
<dbReference type="Proteomes" id="UP001595722">
    <property type="component" value="Unassembled WGS sequence"/>
</dbReference>
<evidence type="ECO:0000256" key="1">
    <source>
        <dbReference type="SAM" id="Phobius"/>
    </source>
</evidence>
<dbReference type="Pfam" id="PF10981">
    <property type="entry name" value="DUF2788"/>
    <property type="match status" value="1"/>
</dbReference>
<organism evidence="2 3">
    <name type="scientific">Bacterioplanoides pacificum</name>
    <dbReference type="NCBI Taxonomy" id="1171596"/>
    <lineage>
        <taxon>Bacteria</taxon>
        <taxon>Pseudomonadati</taxon>
        <taxon>Pseudomonadota</taxon>
        <taxon>Gammaproteobacteria</taxon>
        <taxon>Oceanospirillales</taxon>
        <taxon>Oceanospirillaceae</taxon>
        <taxon>Bacterioplanoides</taxon>
    </lineage>
</organism>
<protein>
    <submittedName>
        <fullName evidence="2">DUF2788 domain-containing protein</fullName>
    </submittedName>
</protein>
<feature type="transmembrane region" description="Helical" evidence="1">
    <location>
        <begin position="6"/>
        <end position="29"/>
    </location>
</feature>
<dbReference type="EMBL" id="JBHRYB010000007">
    <property type="protein sequence ID" value="MFC3680367.1"/>
    <property type="molecule type" value="Genomic_DNA"/>
</dbReference>
<comment type="caution">
    <text evidence="2">The sequence shown here is derived from an EMBL/GenBank/DDBJ whole genome shotgun (WGS) entry which is preliminary data.</text>
</comment>
<dbReference type="InterPro" id="IPR021249">
    <property type="entry name" value="DUF2788"/>
</dbReference>
<reference evidence="3" key="1">
    <citation type="journal article" date="2019" name="Int. J. Syst. Evol. Microbiol.">
        <title>The Global Catalogue of Microorganisms (GCM) 10K type strain sequencing project: providing services to taxonomists for standard genome sequencing and annotation.</title>
        <authorList>
            <consortium name="The Broad Institute Genomics Platform"/>
            <consortium name="The Broad Institute Genome Sequencing Center for Infectious Disease"/>
            <person name="Wu L."/>
            <person name="Ma J."/>
        </authorList>
    </citation>
    <scope>NUCLEOTIDE SEQUENCE [LARGE SCALE GENOMIC DNA]</scope>
    <source>
        <strain evidence="3">KCTC 42424</strain>
    </source>
</reference>
<dbReference type="RefSeq" id="WP_376866306.1">
    <property type="nucleotide sequence ID" value="NZ_JBHRYB010000007.1"/>
</dbReference>
<accession>A0ABV7VUK0</accession>